<dbReference type="EMBL" id="CP034235">
    <property type="protein sequence ID" value="QGQ99362.1"/>
    <property type="molecule type" value="Genomic_DNA"/>
</dbReference>
<dbReference type="FunFam" id="1.10.287.950:FF:000001">
    <property type="entry name" value="Methyl-accepting chemotaxis sensory transducer"/>
    <property type="match status" value="1"/>
</dbReference>
<accession>A0A6B8RU81</accession>
<evidence type="ECO:0000256" key="2">
    <source>
        <dbReference type="ARBA" id="ARBA00022475"/>
    </source>
</evidence>
<feature type="coiled-coil region" evidence="9">
    <location>
        <begin position="47"/>
        <end position="81"/>
    </location>
</feature>
<dbReference type="KEGG" id="ppsc:EHS13_33125"/>
<dbReference type="InterPro" id="IPR004089">
    <property type="entry name" value="MCPsignal_dom"/>
</dbReference>
<evidence type="ECO:0000256" key="7">
    <source>
        <dbReference type="ARBA" id="ARBA00029447"/>
    </source>
</evidence>
<dbReference type="PANTHER" id="PTHR32089">
    <property type="entry name" value="METHYL-ACCEPTING CHEMOTAXIS PROTEIN MCPB"/>
    <property type="match status" value="1"/>
</dbReference>
<proteinExistence type="inferred from homology"/>
<dbReference type="CDD" id="cd11386">
    <property type="entry name" value="MCP_signal"/>
    <property type="match status" value="1"/>
</dbReference>
<dbReference type="SMART" id="SM01049">
    <property type="entry name" value="Cache_2"/>
    <property type="match status" value="1"/>
</dbReference>
<dbReference type="AlphaFoldDB" id="A0A6B8RU81"/>
<dbReference type="SMART" id="SM00304">
    <property type="entry name" value="HAMP"/>
    <property type="match status" value="1"/>
</dbReference>
<comment type="similarity">
    <text evidence="7">Belongs to the methyl-accepting chemotaxis (MCP) protein family.</text>
</comment>
<evidence type="ECO:0000256" key="9">
    <source>
        <dbReference type="SAM" id="Coils"/>
    </source>
</evidence>
<dbReference type="Pfam" id="PF17200">
    <property type="entry name" value="sCache_2"/>
    <property type="match status" value="1"/>
</dbReference>
<keyword evidence="6 8" id="KW-0807">Transducer</keyword>
<dbReference type="Pfam" id="PF00015">
    <property type="entry name" value="MCPsignal"/>
    <property type="match status" value="1"/>
</dbReference>
<keyword evidence="4 10" id="KW-1133">Transmembrane helix</keyword>
<keyword evidence="9" id="KW-0175">Coiled coil</keyword>
<dbReference type="GO" id="GO:0007165">
    <property type="term" value="P:signal transduction"/>
    <property type="evidence" value="ECO:0007669"/>
    <property type="project" value="UniProtKB-KW"/>
</dbReference>
<evidence type="ECO:0000256" key="3">
    <source>
        <dbReference type="ARBA" id="ARBA00022692"/>
    </source>
</evidence>
<keyword evidence="14" id="KW-1185">Reference proteome</keyword>
<evidence type="ECO:0000313" key="13">
    <source>
        <dbReference type="EMBL" id="QGQ99362.1"/>
    </source>
</evidence>
<dbReference type="Gene3D" id="3.30.450.20">
    <property type="entry name" value="PAS domain"/>
    <property type="match status" value="1"/>
</dbReference>
<dbReference type="CDD" id="cd06225">
    <property type="entry name" value="HAMP"/>
    <property type="match status" value="1"/>
</dbReference>
<name>A0A6B8RU81_9BACL</name>
<dbReference type="SUPFAM" id="SSF58104">
    <property type="entry name" value="Methyl-accepting chemotaxis protein (MCP) signaling domain"/>
    <property type="match status" value="1"/>
</dbReference>
<dbReference type="OrthoDB" id="9810264at2"/>
<dbReference type="RefSeq" id="WP_155704526.1">
    <property type="nucleotide sequence ID" value="NZ_CP034235.1"/>
</dbReference>
<dbReference type="PANTHER" id="PTHR32089:SF112">
    <property type="entry name" value="LYSOZYME-LIKE PROTEIN-RELATED"/>
    <property type="match status" value="1"/>
</dbReference>
<protein>
    <submittedName>
        <fullName evidence="13">HAMP domain-containing protein</fullName>
    </submittedName>
</protein>
<organism evidence="13 14">
    <name type="scientific">Paenibacillus psychroresistens</name>
    <dbReference type="NCBI Taxonomy" id="1778678"/>
    <lineage>
        <taxon>Bacteria</taxon>
        <taxon>Bacillati</taxon>
        <taxon>Bacillota</taxon>
        <taxon>Bacilli</taxon>
        <taxon>Bacillales</taxon>
        <taxon>Paenibacillaceae</taxon>
        <taxon>Paenibacillus</taxon>
    </lineage>
</organism>
<dbReference type="GO" id="GO:0006935">
    <property type="term" value="P:chemotaxis"/>
    <property type="evidence" value="ECO:0007669"/>
    <property type="project" value="UniProtKB-ARBA"/>
</dbReference>
<dbReference type="GO" id="GO:0005886">
    <property type="term" value="C:plasma membrane"/>
    <property type="evidence" value="ECO:0007669"/>
    <property type="project" value="UniProtKB-SubCell"/>
</dbReference>
<dbReference type="SMART" id="SM00283">
    <property type="entry name" value="MA"/>
    <property type="match status" value="1"/>
</dbReference>
<dbReference type="Pfam" id="PF00672">
    <property type="entry name" value="HAMP"/>
    <property type="match status" value="1"/>
</dbReference>
<dbReference type="Gene3D" id="1.10.8.500">
    <property type="entry name" value="HAMP domain in histidine kinase"/>
    <property type="match status" value="1"/>
</dbReference>
<evidence type="ECO:0000256" key="8">
    <source>
        <dbReference type="PROSITE-ProRule" id="PRU00284"/>
    </source>
</evidence>
<evidence type="ECO:0000313" key="14">
    <source>
        <dbReference type="Proteomes" id="UP000426246"/>
    </source>
</evidence>
<comment type="subcellular location">
    <subcellularLocation>
        <location evidence="1">Cell membrane</location>
        <topology evidence="1">Multi-pass membrane protein</topology>
    </subcellularLocation>
</comment>
<feature type="domain" description="HAMP" evidence="12">
    <location>
        <begin position="224"/>
        <end position="277"/>
    </location>
</feature>
<evidence type="ECO:0000256" key="1">
    <source>
        <dbReference type="ARBA" id="ARBA00004651"/>
    </source>
</evidence>
<evidence type="ECO:0000256" key="10">
    <source>
        <dbReference type="SAM" id="Phobius"/>
    </source>
</evidence>
<feature type="transmembrane region" description="Helical" evidence="10">
    <location>
        <begin position="204"/>
        <end position="223"/>
    </location>
</feature>
<dbReference type="InterPro" id="IPR033480">
    <property type="entry name" value="sCache_2"/>
</dbReference>
<sequence>MNNKSLTKLTIRKKLLLFSLFLLIVPVLIVGTISYNASTSETNALIHKNIQNNVQMALALIESLNQAVEKGAMTKEEAQEEVKRELLGGKTDGKRPINKKIDLGVNGYFFILDEKGNLLAHPSLEGQNIWDKKTSDGTFYIQDMIKTALNGGGLTSYMWPLPNSEEEALKVAYSAYEKDWGWVIAAGSYMQDFNQGQSRILKNIIYTLISCFLVGLVFVILFARHISNPLLVLSKQSSLIAAGDLSGEYIKVKNKDEIGKLGHIFLQMKQSLRKIVTQISTSSDQVSEKSIELSRSIEEVSQAAKQIADSVERISLIANTQAKNTEESSNAMEEMAIAIQKIAETSSYALEASQDTAEDAERGNQLIDTTTEQMISLRATVKDLATIIEVLSDRSLEINSVVQVITEIANQTNLLALNAAIEAARAGESGRGFSVVATEVRKLAERSSESANQVSELVLAIQDNITFAVAEMKRSEGEVDNGVKNVQETGEAFKRIFEATRNVVNQIQEASASSEQLSAGSEQIAASLQDIYQMSKENATEATSISGFTQNQIKSFNDVLEAMNTISEMTLELQRTAHQFKL</sequence>
<gene>
    <name evidence="13" type="ORF">EHS13_33125</name>
</gene>
<keyword evidence="2" id="KW-1003">Cell membrane</keyword>
<keyword evidence="3 10" id="KW-0812">Transmembrane</keyword>
<dbReference type="PROSITE" id="PS50111">
    <property type="entry name" value="CHEMOTAXIS_TRANSDUC_2"/>
    <property type="match status" value="1"/>
</dbReference>
<dbReference type="InterPro" id="IPR003660">
    <property type="entry name" value="HAMP_dom"/>
</dbReference>
<dbReference type="Gene3D" id="1.10.287.950">
    <property type="entry name" value="Methyl-accepting chemotaxis protein"/>
    <property type="match status" value="1"/>
</dbReference>
<evidence type="ECO:0000259" key="11">
    <source>
        <dbReference type="PROSITE" id="PS50111"/>
    </source>
</evidence>
<dbReference type="PROSITE" id="PS50885">
    <property type="entry name" value="HAMP"/>
    <property type="match status" value="1"/>
</dbReference>
<feature type="domain" description="Methyl-accepting transducer" evidence="11">
    <location>
        <begin position="296"/>
        <end position="532"/>
    </location>
</feature>
<evidence type="ECO:0000256" key="6">
    <source>
        <dbReference type="ARBA" id="ARBA00023224"/>
    </source>
</evidence>
<reference evidence="14" key="1">
    <citation type="submission" date="2018-11" db="EMBL/GenBank/DDBJ databases">
        <title>Complete genome sequence of Paenibacillus sp. ML311-T8.</title>
        <authorList>
            <person name="Nam Y.-D."/>
            <person name="Kang J."/>
            <person name="Chung W.-H."/>
            <person name="Park Y.S."/>
        </authorList>
    </citation>
    <scope>NUCLEOTIDE SEQUENCE [LARGE SCALE GENOMIC DNA]</scope>
    <source>
        <strain evidence="14">ML311-T8</strain>
    </source>
</reference>
<dbReference type="Proteomes" id="UP000426246">
    <property type="component" value="Chromosome"/>
</dbReference>
<evidence type="ECO:0000256" key="5">
    <source>
        <dbReference type="ARBA" id="ARBA00023136"/>
    </source>
</evidence>
<evidence type="ECO:0000256" key="4">
    <source>
        <dbReference type="ARBA" id="ARBA00022989"/>
    </source>
</evidence>
<evidence type="ECO:0000259" key="12">
    <source>
        <dbReference type="PROSITE" id="PS50885"/>
    </source>
</evidence>
<keyword evidence="5 10" id="KW-0472">Membrane</keyword>